<organism evidence="1 2">
    <name type="scientific">Francisella hispaniensis</name>
    <dbReference type="NCBI Taxonomy" id="622488"/>
    <lineage>
        <taxon>Bacteria</taxon>
        <taxon>Pseudomonadati</taxon>
        <taxon>Pseudomonadota</taxon>
        <taxon>Gammaproteobacteria</taxon>
        <taxon>Thiotrichales</taxon>
        <taxon>Francisellaceae</taxon>
        <taxon>Francisella</taxon>
    </lineage>
</organism>
<evidence type="ECO:0000313" key="1">
    <source>
        <dbReference type="EMBL" id="AEE26348.1"/>
    </source>
</evidence>
<reference evidence="2" key="1">
    <citation type="journal article" date="2011" name="Appl. Environ. Microbiol.">
        <title>Common ancestry and novel genetic traits of Francisella novicida-like isolates from North America and Australia as revealed by comparative genomic analyses.</title>
        <authorList>
            <person name="Siddaramappa S."/>
            <person name="Challacombe J.F."/>
            <person name="Petersen J.M."/>
            <person name="Pillai S."/>
            <person name="Hogg G."/>
            <person name="Kuske C.R."/>
        </authorList>
    </citation>
    <scope>NUCLEOTIDE SEQUENCE [LARGE SCALE GENOMIC DNA]</scope>
    <source>
        <strain evidence="2">3523</strain>
    </source>
</reference>
<accession>F4BFV4</accession>
<dbReference type="EMBL" id="CP002558">
    <property type="protein sequence ID" value="AEE26348.1"/>
    <property type="molecule type" value="Genomic_DNA"/>
</dbReference>
<dbReference type="KEGG" id="fcn:FN3523_1045"/>
<name>F4BFV4_9GAMM</name>
<protein>
    <submittedName>
        <fullName evidence="1">Uncharacterized protein</fullName>
    </submittedName>
</protein>
<evidence type="ECO:0000313" key="2">
    <source>
        <dbReference type="Proteomes" id="UP000008303"/>
    </source>
</evidence>
<sequence>MLNTFKSNKAVILILITLIYSYCYRAPQASLWTYWDKYNPDSTNVIVFKA</sequence>
<gene>
    <name evidence="1" type="ordered locus">FN3523_1045</name>
</gene>
<proteinExistence type="predicted"/>
<dbReference type="AlphaFoldDB" id="F4BFV4"/>
<dbReference type="HOGENOM" id="CLU_3118121_0_0_6"/>
<dbReference type="Proteomes" id="UP000008303">
    <property type="component" value="Chromosome"/>
</dbReference>